<accession>A0A4P9W0P8</accession>
<reference evidence="2" key="1">
    <citation type="journal article" date="2018" name="Nat. Microbiol.">
        <title>Leveraging single-cell genomics to expand the fungal tree of life.</title>
        <authorList>
            <person name="Ahrendt S.R."/>
            <person name="Quandt C.A."/>
            <person name="Ciobanu D."/>
            <person name="Clum A."/>
            <person name="Salamov A."/>
            <person name="Andreopoulos B."/>
            <person name="Cheng J.F."/>
            <person name="Woyke T."/>
            <person name="Pelin A."/>
            <person name="Henrissat B."/>
            <person name="Reynolds N.K."/>
            <person name="Benny G.L."/>
            <person name="Smith M.E."/>
            <person name="James T.Y."/>
            <person name="Grigoriev I.V."/>
        </authorList>
    </citation>
    <scope>NUCLEOTIDE SEQUENCE [LARGE SCALE GENOMIC DNA]</scope>
</reference>
<evidence type="ECO:0000313" key="2">
    <source>
        <dbReference type="Proteomes" id="UP000269721"/>
    </source>
</evidence>
<proteinExistence type="predicted"/>
<dbReference type="AlphaFoldDB" id="A0A4P9W0P8"/>
<organism evidence="1 2">
    <name type="scientific">Blyttiomyces helicus</name>
    <dbReference type="NCBI Taxonomy" id="388810"/>
    <lineage>
        <taxon>Eukaryota</taxon>
        <taxon>Fungi</taxon>
        <taxon>Fungi incertae sedis</taxon>
        <taxon>Chytridiomycota</taxon>
        <taxon>Chytridiomycota incertae sedis</taxon>
        <taxon>Chytridiomycetes</taxon>
        <taxon>Chytridiomycetes incertae sedis</taxon>
        <taxon>Blyttiomyces</taxon>
    </lineage>
</organism>
<keyword evidence="2" id="KW-1185">Reference proteome</keyword>
<dbReference type="EMBL" id="KZ999300">
    <property type="protein sequence ID" value="RKO85212.1"/>
    <property type="molecule type" value="Genomic_DNA"/>
</dbReference>
<sequence length="240" mass="27059">MFLLVHAFADADYSSSRRSMHATLHGQSPEPYWHVPLSKLCLPDPIRPPKILGQERQRGRGRRPVAPQKGIDIRQRCTCQWQLPVSERSSTWWTETTGALDQRQTSNVEKRVLPCATPAPHPLHLEGDLPVLMFGECLGCQLNDRPCRPGDGADVFQISKDPNDEPAFVPHHTALGPSTGSYRVEQKRPLATRSSSQRYVYEHPTAISIDENLHLKWPPKNVVEPPKRTEWTLSNNLKGG</sequence>
<protein>
    <submittedName>
        <fullName evidence="1">Uncharacterized protein</fullName>
    </submittedName>
</protein>
<name>A0A4P9W0P8_9FUNG</name>
<gene>
    <name evidence="1" type="ORF">BDK51DRAFT_46070</name>
</gene>
<evidence type="ECO:0000313" key="1">
    <source>
        <dbReference type="EMBL" id="RKO85212.1"/>
    </source>
</evidence>
<dbReference type="Proteomes" id="UP000269721">
    <property type="component" value="Unassembled WGS sequence"/>
</dbReference>